<evidence type="ECO:0000256" key="1">
    <source>
        <dbReference type="ARBA" id="ARBA00001947"/>
    </source>
</evidence>
<evidence type="ECO:0000256" key="2">
    <source>
        <dbReference type="ARBA" id="ARBA00007261"/>
    </source>
</evidence>
<dbReference type="InterPro" id="IPR011249">
    <property type="entry name" value="Metalloenz_LuxS/M16"/>
</dbReference>
<dbReference type="PANTHER" id="PTHR11851:SF49">
    <property type="entry name" value="MITOCHONDRIAL-PROCESSING PEPTIDASE SUBUNIT ALPHA"/>
    <property type="match status" value="1"/>
</dbReference>
<dbReference type="InterPro" id="IPR050361">
    <property type="entry name" value="MPP/UQCRC_Complex"/>
</dbReference>
<dbReference type="EMBL" id="CP054719">
    <property type="protein sequence ID" value="QOL20190.1"/>
    <property type="molecule type" value="Genomic_DNA"/>
</dbReference>
<comment type="similarity">
    <text evidence="2 4">Belongs to the peptidase M16 family.</text>
</comment>
<gene>
    <name evidence="7" type="ORF">CPBP_00971</name>
</gene>
<dbReference type="Proteomes" id="UP000594001">
    <property type="component" value="Chromosome"/>
</dbReference>
<sequence>MINITTLSNGFRIATDYIPHVETASIGIWVKCGARKETVETNGIAHFLEHMAFKGTATRTAKEIAESIESVGGYLNAYTSREATAYYAHVMKEDAPLALDILQDILNNSTFDPEEMEKEREVILQELGQSYDTPDDIIFDYFQETAFPNQSMGRPILGPASNIKSFDRNMIAKFMADHYCPSRMVLAAAGNIDHDALCKLAEGYFGTRKVLTHEDPAPSVYTGGHFYENRTLEQAHVVIGMGGVSSHNSDYYTMNIYSGILGDGMSSRLFQEIREKRGLVYSIYSFHSSYSDTGTFGVYAGCDPQRVPELIPAALNELKQFPHTLTADEIRKAKNQSKARLTMSMESTSGRCQRLANQLLIFDRAIPLNEIAAKIESVTQADIAELSSKILHTPAILTALGKDLSLPSVDDISVMLRG</sequence>
<dbReference type="SUPFAM" id="SSF63411">
    <property type="entry name" value="LuxS/MPP-like metallohydrolase"/>
    <property type="match status" value="2"/>
</dbReference>
<dbReference type="EC" id="3.4.24.-" evidence="7"/>
<dbReference type="Pfam" id="PF00675">
    <property type="entry name" value="Peptidase_M16"/>
    <property type="match status" value="1"/>
</dbReference>
<dbReference type="GO" id="GO:0046872">
    <property type="term" value="F:metal ion binding"/>
    <property type="evidence" value="ECO:0007669"/>
    <property type="project" value="InterPro"/>
</dbReference>
<dbReference type="GO" id="GO:0006508">
    <property type="term" value="P:proteolysis"/>
    <property type="evidence" value="ECO:0007669"/>
    <property type="project" value="UniProtKB-KW"/>
</dbReference>
<evidence type="ECO:0000256" key="4">
    <source>
        <dbReference type="RuleBase" id="RU004447"/>
    </source>
</evidence>
<dbReference type="PANTHER" id="PTHR11851">
    <property type="entry name" value="METALLOPROTEASE"/>
    <property type="match status" value="1"/>
</dbReference>
<name>A0A7L9RU96_9PROT</name>
<evidence type="ECO:0000259" key="6">
    <source>
        <dbReference type="Pfam" id="PF05193"/>
    </source>
</evidence>
<dbReference type="GO" id="GO:0004222">
    <property type="term" value="F:metalloendopeptidase activity"/>
    <property type="evidence" value="ECO:0007669"/>
    <property type="project" value="InterPro"/>
</dbReference>
<dbReference type="Gene3D" id="3.30.830.10">
    <property type="entry name" value="Metalloenzyme, LuxS/M16 peptidase-like"/>
    <property type="match status" value="2"/>
</dbReference>
<dbReference type="PROSITE" id="PS00143">
    <property type="entry name" value="INSULINASE"/>
    <property type="match status" value="1"/>
</dbReference>
<reference evidence="7 8" key="1">
    <citation type="submission" date="2020-06" db="EMBL/GenBank/DDBJ databases">
        <title>The endosymbiont of the kinetoplastid Bodo saltans is a Paracaedibacter-like alpha-proteobacterium possessing a putative toxin-antitoxin system.</title>
        <authorList>
            <person name="Midha S."/>
            <person name="Rigden D.J."/>
            <person name="Siozios S."/>
            <person name="Hurst G.D.D."/>
            <person name="Jackson A.P."/>
        </authorList>
    </citation>
    <scope>NUCLEOTIDE SEQUENCE [LARGE SCALE GENOMIC DNA]</scope>
    <source>
        <strain evidence="7">Lake Konstanz</strain>
    </source>
</reference>
<dbReference type="Pfam" id="PF05193">
    <property type="entry name" value="Peptidase_M16_C"/>
    <property type="match status" value="1"/>
</dbReference>
<protein>
    <submittedName>
        <fullName evidence="7">Putative zinc protease</fullName>
        <ecNumber evidence="7">3.4.24.-</ecNumber>
    </submittedName>
</protein>
<organism evidence="7 8">
    <name type="scientific">Candidatus Bodocaedibacter vickermanii</name>
    <dbReference type="NCBI Taxonomy" id="2741701"/>
    <lineage>
        <taxon>Bacteria</taxon>
        <taxon>Pseudomonadati</taxon>
        <taxon>Pseudomonadota</taxon>
        <taxon>Alphaproteobacteria</taxon>
        <taxon>Holosporales</taxon>
        <taxon>Candidatus Paracaedibacteraceae</taxon>
        <taxon>Candidatus Bodocaedibacter</taxon>
    </lineage>
</organism>
<evidence type="ECO:0000313" key="7">
    <source>
        <dbReference type="EMBL" id="QOL20190.1"/>
    </source>
</evidence>
<dbReference type="InterPro" id="IPR001431">
    <property type="entry name" value="Pept_M16_Zn_BS"/>
</dbReference>
<dbReference type="RefSeq" id="WP_350331744.1">
    <property type="nucleotide sequence ID" value="NZ_CP054719.1"/>
</dbReference>
<evidence type="ECO:0000313" key="8">
    <source>
        <dbReference type="Proteomes" id="UP000594001"/>
    </source>
</evidence>
<comment type="cofactor">
    <cofactor evidence="1">
        <name>Zn(2+)</name>
        <dbReference type="ChEBI" id="CHEBI:29105"/>
    </cofactor>
</comment>
<keyword evidence="7" id="KW-0378">Hydrolase</keyword>
<accession>A0A7L9RU96</accession>
<dbReference type="AlphaFoldDB" id="A0A7L9RU96"/>
<dbReference type="InterPro" id="IPR007863">
    <property type="entry name" value="Peptidase_M16_C"/>
</dbReference>
<feature type="domain" description="Peptidase M16 N-terminal" evidence="5">
    <location>
        <begin position="12"/>
        <end position="159"/>
    </location>
</feature>
<feature type="domain" description="Peptidase M16 C-terminal" evidence="6">
    <location>
        <begin position="166"/>
        <end position="336"/>
    </location>
</feature>
<keyword evidence="7" id="KW-0645">Protease</keyword>
<keyword evidence="8" id="KW-1185">Reference proteome</keyword>
<evidence type="ECO:0000259" key="5">
    <source>
        <dbReference type="Pfam" id="PF00675"/>
    </source>
</evidence>
<proteinExistence type="inferred from homology"/>
<dbReference type="FunFam" id="3.30.830.10:FF:000008">
    <property type="entry name" value="Mitochondrial-processing peptidase subunit beta"/>
    <property type="match status" value="1"/>
</dbReference>
<dbReference type="InterPro" id="IPR011765">
    <property type="entry name" value="Pept_M16_N"/>
</dbReference>
<dbReference type="KEGG" id="pbal:CPBP_00971"/>
<evidence type="ECO:0000256" key="3">
    <source>
        <dbReference type="ARBA" id="ARBA00023049"/>
    </source>
</evidence>
<keyword evidence="3" id="KW-0482">Metalloprotease</keyword>